<gene>
    <name evidence="2" type="ORF">KYC_27578</name>
</gene>
<sequence length="174" mass="19468">MRTFLIHGMATICLLLAGCNVGQAKEDMVPTTITGIDHLAEHLSIQDFWVDGRSGFQAGSGGSVVCCSRLPRKWRPGLSAVVKWNTTNWRDCGWETRERRVPIERYEQVGGLFVHFLADGSVRAVSSNISPGYSNPDYLGPHDPIPSKQPWRTYDVQHERCPDQGEPTVMERAE</sequence>
<dbReference type="PROSITE" id="PS51257">
    <property type="entry name" value="PROKAR_LIPOPROTEIN"/>
    <property type="match status" value="1"/>
</dbReference>
<evidence type="ECO:0008006" key="4">
    <source>
        <dbReference type="Google" id="ProtNLM"/>
    </source>
</evidence>
<dbReference type="Pfam" id="PF11745">
    <property type="entry name" value="DUF3304"/>
    <property type="match status" value="1"/>
</dbReference>
<evidence type="ECO:0000256" key="1">
    <source>
        <dbReference type="SAM" id="SignalP"/>
    </source>
</evidence>
<dbReference type="AlphaFoldDB" id="H0FFE6"/>
<feature type="signal peptide" evidence="1">
    <location>
        <begin position="1"/>
        <end position="24"/>
    </location>
</feature>
<proteinExistence type="predicted"/>
<comment type="caution">
    <text evidence="2">The sequence shown here is derived from an EMBL/GenBank/DDBJ whole genome shotgun (WGS) entry which is preliminary data.</text>
</comment>
<protein>
    <recommendedName>
        <fullName evidence="4">Lipoprotein</fullName>
    </recommendedName>
</protein>
<dbReference type="STRING" id="477184.KYC_27578"/>
<feature type="chain" id="PRO_5003533434" description="Lipoprotein" evidence="1">
    <location>
        <begin position="25"/>
        <end position="174"/>
    </location>
</feature>
<evidence type="ECO:0000313" key="3">
    <source>
        <dbReference type="Proteomes" id="UP000003113"/>
    </source>
</evidence>
<dbReference type="eggNOG" id="ENOG5032WTF">
    <property type="taxonomic scope" value="Bacteria"/>
</dbReference>
<name>H0FFE6_9BURK</name>
<dbReference type="Proteomes" id="UP000003113">
    <property type="component" value="Unassembled WGS sequence"/>
</dbReference>
<reference evidence="2 3" key="1">
    <citation type="journal article" date="2012" name="J. Bacteriol.">
        <title>Genome sequence of the highly efficient arsenite-oxidizing bacterium Achromobacter arsenitoxydans SY8.</title>
        <authorList>
            <person name="Li X."/>
            <person name="Hu Y."/>
            <person name="Gong J."/>
            <person name="Lin Y."/>
            <person name="Johnstone L."/>
            <person name="Rensing C."/>
            <person name="Wang G."/>
        </authorList>
    </citation>
    <scope>NUCLEOTIDE SEQUENCE [LARGE SCALE GENOMIC DNA]</scope>
    <source>
        <strain evidence="2 3">SY8</strain>
    </source>
</reference>
<accession>H0FFE6</accession>
<dbReference type="InterPro" id="IPR021733">
    <property type="entry name" value="DUF3304"/>
</dbReference>
<keyword evidence="3" id="KW-1185">Reference proteome</keyword>
<dbReference type="EMBL" id="AGUF01000089">
    <property type="protein sequence ID" value="EHK63038.1"/>
    <property type="molecule type" value="Genomic_DNA"/>
</dbReference>
<organism evidence="2 3">
    <name type="scientific">Achromobacter arsenitoxydans SY8</name>
    <dbReference type="NCBI Taxonomy" id="477184"/>
    <lineage>
        <taxon>Bacteria</taxon>
        <taxon>Pseudomonadati</taxon>
        <taxon>Pseudomonadota</taxon>
        <taxon>Betaproteobacteria</taxon>
        <taxon>Burkholderiales</taxon>
        <taxon>Alcaligenaceae</taxon>
        <taxon>Achromobacter</taxon>
    </lineage>
</organism>
<keyword evidence="1" id="KW-0732">Signal</keyword>
<evidence type="ECO:0000313" key="2">
    <source>
        <dbReference type="EMBL" id="EHK63038.1"/>
    </source>
</evidence>